<keyword evidence="1" id="KW-0472">Membrane</keyword>
<gene>
    <name evidence="2" type="ORF">HD599_003325</name>
</gene>
<evidence type="ECO:0000256" key="1">
    <source>
        <dbReference type="SAM" id="Phobius"/>
    </source>
</evidence>
<evidence type="ECO:0000313" key="2">
    <source>
        <dbReference type="EMBL" id="MBB5845002.1"/>
    </source>
</evidence>
<dbReference type="Proteomes" id="UP000536685">
    <property type="component" value="Unassembled WGS sequence"/>
</dbReference>
<reference evidence="2 3" key="1">
    <citation type="submission" date="2020-08" db="EMBL/GenBank/DDBJ databases">
        <title>Sequencing the genomes of 1000 actinobacteria strains.</title>
        <authorList>
            <person name="Klenk H.-P."/>
        </authorList>
    </citation>
    <scope>NUCLEOTIDE SEQUENCE [LARGE SCALE GENOMIC DNA]</scope>
    <source>
        <strain evidence="2 3">DSM 105784</strain>
    </source>
</reference>
<sequence>MSEANKHLGAGLIFIAVGIGMIILALVQHALEFKYLIGVVALWILAIYLLQSSVRLRREK</sequence>
<accession>A0A841AST4</accession>
<dbReference type="AlphaFoldDB" id="A0A841AST4"/>
<organism evidence="2 3">
    <name type="scientific">Conyzicola lurida</name>
    <dbReference type="NCBI Taxonomy" id="1172621"/>
    <lineage>
        <taxon>Bacteria</taxon>
        <taxon>Bacillati</taxon>
        <taxon>Actinomycetota</taxon>
        <taxon>Actinomycetes</taxon>
        <taxon>Micrococcales</taxon>
        <taxon>Microbacteriaceae</taxon>
        <taxon>Conyzicola</taxon>
    </lineage>
</organism>
<protein>
    <submittedName>
        <fullName evidence="2">Uncharacterized protein</fullName>
    </submittedName>
</protein>
<feature type="transmembrane region" description="Helical" evidence="1">
    <location>
        <begin position="33"/>
        <end position="50"/>
    </location>
</feature>
<keyword evidence="1" id="KW-1133">Transmembrane helix</keyword>
<name>A0A841AST4_9MICO</name>
<dbReference type="RefSeq" id="WP_184239731.1">
    <property type="nucleotide sequence ID" value="NZ_JACHMJ010000001.1"/>
</dbReference>
<dbReference type="EMBL" id="JACHMJ010000001">
    <property type="protein sequence ID" value="MBB5845002.1"/>
    <property type="molecule type" value="Genomic_DNA"/>
</dbReference>
<feature type="transmembrane region" description="Helical" evidence="1">
    <location>
        <begin position="7"/>
        <end position="27"/>
    </location>
</feature>
<keyword evidence="1" id="KW-0812">Transmembrane</keyword>
<evidence type="ECO:0000313" key="3">
    <source>
        <dbReference type="Proteomes" id="UP000536685"/>
    </source>
</evidence>
<proteinExistence type="predicted"/>
<comment type="caution">
    <text evidence="2">The sequence shown here is derived from an EMBL/GenBank/DDBJ whole genome shotgun (WGS) entry which is preliminary data.</text>
</comment>
<keyword evidence="3" id="KW-1185">Reference proteome</keyword>